<dbReference type="InterPro" id="IPR047057">
    <property type="entry name" value="MerR_fam"/>
</dbReference>
<dbReference type="EMBL" id="CP054020">
    <property type="protein sequence ID" value="QKI88489.1"/>
    <property type="molecule type" value="Genomic_DNA"/>
</dbReference>
<evidence type="ECO:0000256" key="2">
    <source>
        <dbReference type="ARBA" id="ARBA00023125"/>
    </source>
</evidence>
<dbReference type="Pfam" id="PF13411">
    <property type="entry name" value="MerR_1"/>
    <property type="match status" value="1"/>
</dbReference>
<name>A0A7D4NJP1_9GAMM</name>
<keyword evidence="1" id="KW-0805">Transcription regulation</keyword>
<dbReference type="CDD" id="cd01104">
    <property type="entry name" value="HTH_MlrA-CarA"/>
    <property type="match status" value="1"/>
</dbReference>
<dbReference type="GO" id="GO:0003700">
    <property type="term" value="F:DNA-binding transcription factor activity"/>
    <property type="evidence" value="ECO:0007669"/>
    <property type="project" value="InterPro"/>
</dbReference>
<dbReference type="InterPro" id="IPR009061">
    <property type="entry name" value="DNA-bd_dom_put_sf"/>
</dbReference>
<gene>
    <name evidence="5" type="ORF">HQN79_02310</name>
</gene>
<dbReference type="PANTHER" id="PTHR30204">
    <property type="entry name" value="REDOX-CYCLING DRUG-SENSING TRANSCRIPTIONAL ACTIVATOR SOXR"/>
    <property type="match status" value="1"/>
</dbReference>
<dbReference type="PROSITE" id="PS50937">
    <property type="entry name" value="HTH_MERR_2"/>
    <property type="match status" value="1"/>
</dbReference>
<feature type="domain" description="HTH merR-type" evidence="4">
    <location>
        <begin position="5"/>
        <end position="74"/>
    </location>
</feature>
<evidence type="ECO:0000313" key="6">
    <source>
        <dbReference type="Proteomes" id="UP000504724"/>
    </source>
</evidence>
<protein>
    <submittedName>
        <fullName evidence="5">MerR family transcriptional regulator</fullName>
    </submittedName>
</protein>
<dbReference type="Gene3D" id="1.10.1660.10">
    <property type="match status" value="1"/>
</dbReference>
<dbReference type="KEGG" id="txa:HQN79_02310"/>
<evidence type="ECO:0000259" key="4">
    <source>
        <dbReference type="PROSITE" id="PS50937"/>
    </source>
</evidence>
<dbReference type="SMART" id="SM00422">
    <property type="entry name" value="HTH_MERR"/>
    <property type="match status" value="1"/>
</dbReference>
<evidence type="ECO:0000256" key="1">
    <source>
        <dbReference type="ARBA" id="ARBA00023015"/>
    </source>
</evidence>
<reference evidence="5 6" key="1">
    <citation type="submission" date="2020-05" db="EMBL/GenBank/DDBJ databases">
        <title>Thiomicrorhabdus sediminis sp.nov. and Thiomicrorhabdus xiamenensis sp.nov., novel sulfur-oxidizing bacteria isolated from coastal sediment.</title>
        <authorList>
            <person name="Liu X."/>
        </authorList>
    </citation>
    <scope>NUCLEOTIDE SEQUENCE [LARGE SCALE GENOMIC DNA]</scope>
    <source>
        <strain evidence="5 6">G2</strain>
    </source>
</reference>
<dbReference type="GO" id="GO:0003677">
    <property type="term" value="F:DNA binding"/>
    <property type="evidence" value="ECO:0007669"/>
    <property type="project" value="UniProtKB-KW"/>
</dbReference>
<evidence type="ECO:0000256" key="3">
    <source>
        <dbReference type="ARBA" id="ARBA00023163"/>
    </source>
</evidence>
<dbReference type="InterPro" id="IPR000551">
    <property type="entry name" value="MerR-type_HTH_dom"/>
</dbReference>
<proteinExistence type="predicted"/>
<accession>A0A7D4NJP1</accession>
<dbReference type="PANTHER" id="PTHR30204:SF67">
    <property type="entry name" value="HTH-TYPE TRANSCRIPTIONAL REGULATOR MLRA-RELATED"/>
    <property type="match status" value="1"/>
</dbReference>
<keyword evidence="6" id="KW-1185">Reference proteome</keyword>
<sequence>MDQPLYPIREVSRLTGVNAITLRAWERRYGLVEPVRTESGHRLYTDEHIEVLKRAVDLTRQGVAISQVKAILQESPQACEAPNELRSIANTLAASAQNSDYPALQTAIDSLFVEFDELSALQTLCELDADLHDASARTCWESALLPRLYSRLYFAQQRLKNLKGHRHCQNVYVASSPKVDSQLAQVLCGLWLSHQGIVPFLGGVKPLPSTQALKQLQCCGLVMLAERSLAEFAEEIHYPGLTSVFMTLEEARMDKVSAVQMELKSYRELFADLPQIQATVF</sequence>
<dbReference type="Proteomes" id="UP000504724">
    <property type="component" value="Chromosome"/>
</dbReference>
<keyword evidence="2" id="KW-0238">DNA-binding</keyword>
<dbReference type="RefSeq" id="WP_173284087.1">
    <property type="nucleotide sequence ID" value="NZ_CP054020.1"/>
</dbReference>
<keyword evidence="3" id="KW-0804">Transcription</keyword>
<evidence type="ECO:0000313" key="5">
    <source>
        <dbReference type="EMBL" id="QKI88489.1"/>
    </source>
</evidence>
<dbReference type="SUPFAM" id="SSF46955">
    <property type="entry name" value="Putative DNA-binding domain"/>
    <property type="match status" value="1"/>
</dbReference>
<organism evidence="5 6">
    <name type="scientific">Thiomicrorhabdus xiamenensis</name>
    <dbReference type="NCBI Taxonomy" id="2739063"/>
    <lineage>
        <taxon>Bacteria</taxon>
        <taxon>Pseudomonadati</taxon>
        <taxon>Pseudomonadota</taxon>
        <taxon>Gammaproteobacteria</taxon>
        <taxon>Thiotrichales</taxon>
        <taxon>Piscirickettsiaceae</taxon>
        <taxon>Thiomicrorhabdus</taxon>
    </lineage>
</organism>
<dbReference type="AlphaFoldDB" id="A0A7D4NJP1"/>